<dbReference type="PANTHER" id="PTHR48098:SF1">
    <property type="entry name" value="DIACYLGLYCEROL ACYLTRANSFERASE_MYCOLYLTRANSFERASE AG85A"/>
    <property type="match status" value="1"/>
</dbReference>
<dbReference type="Pfam" id="PF00756">
    <property type="entry name" value="Esterase"/>
    <property type="match status" value="1"/>
</dbReference>
<dbReference type="InterPro" id="IPR050583">
    <property type="entry name" value="Mycobacterial_A85_antigen"/>
</dbReference>
<reference evidence="2" key="1">
    <citation type="submission" date="2022-09" db="EMBL/GenBank/DDBJ databases">
        <title>The genome sequence of Tsuneonella sp. YG55.</title>
        <authorList>
            <person name="Liu Y."/>
        </authorList>
    </citation>
    <scope>NUCLEOTIDE SEQUENCE</scope>
    <source>
        <strain evidence="2">YG55</strain>
    </source>
</reference>
<dbReference type="Proteomes" id="UP001142648">
    <property type="component" value="Unassembled WGS sequence"/>
</dbReference>
<keyword evidence="1" id="KW-0732">Signal</keyword>
<evidence type="ECO:0000256" key="1">
    <source>
        <dbReference type="SAM" id="SignalP"/>
    </source>
</evidence>
<comment type="caution">
    <text evidence="2">The sequence shown here is derived from an EMBL/GenBank/DDBJ whole genome shotgun (WGS) entry which is preliminary data.</text>
</comment>
<name>A0A9X2W1X9_9SPHN</name>
<accession>A0A9X2W1X9</accession>
<gene>
    <name evidence="2" type="ORF">N0B51_08650</name>
</gene>
<dbReference type="SUPFAM" id="SSF53474">
    <property type="entry name" value="alpha/beta-Hydrolases"/>
    <property type="match status" value="1"/>
</dbReference>
<feature type="signal peptide" evidence="1">
    <location>
        <begin position="1"/>
        <end position="21"/>
    </location>
</feature>
<dbReference type="InterPro" id="IPR000801">
    <property type="entry name" value="Esterase-like"/>
</dbReference>
<protein>
    <submittedName>
        <fullName evidence="2">Esterase family protein</fullName>
    </submittedName>
</protein>
<dbReference type="PANTHER" id="PTHR48098">
    <property type="entry name" value="ENTEROCHELIN ESTERASE-RELATED"/>
    <property type="match status" value="1"/>
</dbReference>
<dbReference type="Gene3D" id="3.40.50.1820">
    <property type="entry name" value="alpha/beta hydrolase"/>
    <property type="match status" value="1"/>
</dbReference>
<evidence type="ECO:0000313" key="3">
    <source>
        <dbReference type="Proteomes" id="UP001142648"/>
    </source>
</evidence>
<feature type="chain" id="PRO_5040930326" evidence="1">
    <location>
        <begin position="22"/>
        <end position="321"/>
    </location>
</feature>
<dbReference type="EMBL" id="JAOAMV010000004">
    <property type="protein sequence ID" value="MCT2559049.1"/>
    <property type="molecule type" value="Genomic_DNA"/>
</dbReference>
<evidence type="ECO:0000313" key="2">
    <source>
        <dbReference type="EMBL" id="MCT2559049.1"/>
    </source>
</evidence>
<organism evidence="2 3">
    <name type="scientific">Tsuneonella litorea</name>
    <dbReference type="NCBI Taxonomy" id="2976475"/>
    <lineage>
        <taxon>Bacteria</taxon>
        <taxon>Pseudomonadati</taxon>
        <taxon>Pseudomonadota</taxon>
        <taxon>Alphaproteobacteria</taxon>
        <taxon>Sphingomonadales</taxon>
        <taxon>Erythrobacteraceae</taxon>
        <taxon>Tsuneonella</taxon>
    </lineage>
</organism>
<sequence length="321" mass="34913">MLTIRRFCPAFLLLAAAGCAAASHSPIEPARTGHDAKMGTRLAANTVESRSFRSKLLNADVTYHVVLPAAMQRDPEARYPVIYWLHGSGGYPPGVLDMLAGGFYNAMSEGKMDPAIIVFPDGFENTLWANAADGSRPVENMLVKELVPHVDLTLPTRDNPGARAIEGASMGGYGAARLGMLYPDVFGTISMINPGPMQPVLDPQNTPLAGSARATATLNDVFGGDVEDFKRRSPWAIAQAFANRNCKQSRIRMILGKNDPITPTNLMFSRRLRELGIPHEVRLIAEAGHNPREMLKSLGEDHWAFFNMAPTEQADRDPSCG</sequence>
<proteinExistence type="predicted"/>
<dbReference type="PROSITE" id="PS51257">
    <property type="entry name" value="PROKAR_LIPOPROTEIN"/>
    <property type="match status" value="1"/>
</dbReference>
<dbReference type="AlphaFoldDB" id="A0A9X2W1X9"/>
<dbReference type="RefSeq" id="WP_259961920.1">
    <property type="nucleotide sequence ID" value="NZ_JAOAMV010000004.1"/>
</dbReference>
<dbReference type="GO" id="GO:0016747">
    <property type="term" value="F:acyltransferase activity, transferring groups other than amino-acyl groups"/>
    <property type="evidence" value="ECO:0007669"/>
    <property type="project" value="TreeGrafter"/>
</dbReference>
<keyword evidence="3" id="KW-1185">Reference proteome</keyword>
<dbReference type="InterPro" id="IPR029058">
    <property type="entry name" value="AB_hydrolase_fold"/>
</dbReference>